<accession>A0A0H3DDP3</accession>
<organism evidence="1 2">
    <name type="scientific">Amycolatopsis mediterranei (strain U-32)</name>
    <dbReference type="NCBI Taxonomy" id="749927"/>
    <lineage>
        <taxon>Bacteria</taxon>
        <taxon>Bacillati</taxon>
        <taxon>Actinomycetota</taxon>
        <taxon>Actinomycetes</taxon>
        <taxon>Pseudonocardiales</taxon>
        <taxon>Pseudonocardiaceae</taxon>
        <taxon>Amycolatopsis</taxon>
    </lineage>
</organism>
<dbReference type="HOGENOM" id="CLU_2614205_0_0_11"/>
<reference evidence="1 2" key="1">
    <citation type="journal article" date="2010" name="Cell Res.">
        <title>Complete genome sequence of the rifamycin SV-producing Amycolatopsis mediterranei U32 revealed its genetic characteristics in phylogeny and metabolism.</title>
        <authorList>
            <person name="Zhao W."/>
            <person name="Zhong Y."/>
            <person name="Yuan H."/>
            <person name="Wang J."/>
            <person name="Zheng H."/>
            <person name="Wang Y."/>
            <person name="Cen X."/>
            <person name="Xu F."/>
            <person name="Bai J."/>
            <person name="Han X."/>
            <person name="Lu G."/>
            <person name="Zhu Y."/>
            <person name="Shao Z."/>
            <person name="Yan H."/>
            <person name="Li C."/>
            <person name="Peng N."/>
            <person name="Zhang Z."/>
            <person name="Zhang Y."/>
            <person name="Lin W."/>
            <person name="Fan Y."/>
            <person name="Qin Z."/>
            <person name="Hu Y."/>
            <person name="Zhu B."/>
            <person name="Wang S."/>
            <person name="Ding X."/>
            <person name="Zhao G.P."/>
        </authorList>
    </citation>
    <scope>NUCLEOTIDE SEQUENCE [LARGE SCALE GENOMIC DNA]</scope>
    <source>
        <strain evidence="2">U-32</strain>
    </source>
</reference>
<proteinExistence type="predicted"/>
<protein>
    <submittedName>
        <fullName evidence="1">Uncharacterized protein</fullName>
    </submittedName>
</protein>
<evidence type="ECO:0000313" key="1">
    <source>
        <dbReference type="EMBL" id="ADJ48198.1"/>
    </source>
</evidence>
<dbReference type="Proteomes" id="UP000000328">
    <property type="component" value="Chromosome"/>
</dbReference>
<dbReference type="eggNOG" id="COG2346">
    <property type="taxonomic scope" value="Bacteria"/>
</dbReference>
<dbReference type="RefSeq" id="WP_013228247.1">
    <property type="nucleotide sequence ID" value="NC_014318.1"/>
</dbReference>
<sequence length="78" mass="8660">MTAPGDKLGFEQDIKPLFRQKDRDAMLAGFDLFDYDDVVEKADAIVGSLRSGQMPCDGAWPAEQVDKLQRWIDAGMPA</sequence>
<evidence type="ECO:0000313" key="2">
    <source>
        <dbReference type="Proteomes" id="UP000000328"/>
    </source>
</evidence>
<dbReference type="KEGG" id="amd:AMED_6467"/>
<dbReference type="OrthoDB" id="8236516at2"/>
<dbReference type="EMBL" id="CP002000">
    <property type="protein sequence ID" value="ADJ48198.1"/>
    <property type="molecule type" value="Genomic_DNA"/>
</dbReference>
<dbReference type="AlphaFoldDB" id="A0A0H3DDP3"/>
<name>A0A0H3DDP3_AMYMU</name>
<dbReference type="PATRIC" id="fig|749927.5.peg.6723"/>
<gene>
    <name evidence="1" type="ordered locus">AMED_6467</name>
</gene>
<dbReference type="GeneID" id="92874121"/>